<dbReference type="OrthoDB" id="9795634at2"/>
<sequence length="285" mass="30855">MHALNTSAVCDEATTSAQPDFAAIKARQQATWASGDFAVIGTTLQIVGEMLAEAIDLRAGERVLDIAAGNGNATLAAARRFAHVTSTDYVPTLLDKGRMRAQAEGLSVAFEVADAEALPFDDNSFDVVLSTFGAMFTPDHTRPASEMMRVAKRGGRIGMANWTPEGFIGQLFKIIGGYVPPPAGLQSPALWGTEPHLVALFGAEAADIRCVRRHFNMRYESSAHWLQVFRDFYGPVHRAFAALDTMKAAELEREIIGLLERCNVAGPSSLVVPSEYMEVVIVKRA</sequence>
<dbReference type="SUPFAM" id="SSF53335">
    <property type="entry name" value="S-adenosyl-L-methionine-dependent methyltransferases"/>
    <property type="match status" value="1"/>
</dbReference>
<reference evidence="2" key="1">
    <citation type="submission" date="2016-01" db="EMBL/GenBank/DDBJ databases">
        <authorList>
            <person name="Peeters C."/>
        </authorList>
    </citation>
    <scope>NUCLEOTIDE SEQUENCE</scope>
    <source>
        <strain evidence="2">LMG 29320</strain>
    </source>
</reference>
<dbReference type="Proteomes" id="UP000054903">
    <property type="component" value="Unassembled WGS sequence"/>
</dbReference>
<organism evidence="2 3">
    <name type="scientific">Caballeronia fortuita</name>
    <dbReference type="NCBI Taxonomy" id="1777138"/>
    <lineage>
        <taxon>Bacteria</taxon>
        <taxon>Pseudomonadati</taxon>
        <taxon>Pseudomonadota</taxon>
        <taxon>Betaproteobacteria</taxon>
        <taxon>Burkholderiales</taxon>
        <taxon>Burkholderiaceae</taxon>
        <taxon>Caballeronia</taxon>
    </lineage>
</organism>
<dbReference type="CDD" id="cd02440">
    <property type="entry name" value="AdoMet_MTases"/>
    <property type="match status" value="1"/>
</dbReference>
<dbReference type="PANTHER" id="PTHR43591:SF24">
    <property type="entry name" value="2-METHOXY-6-POLYPRENYL-1,4-BENZOQUINOL METHYLASE, MITOCHONDRIAL"/>
    <property type="match status" value="1"/>
</dbReference>
<dbReference type="RefSeq" id="WP_061134962.1">
    <property type="nucleotide sequence ID" value="NZ_FCNX02000006.1"/>
</dbReference>
<dbReference type="PANTHER" id="PTHR43591">
    <property type="entry name" value="METHYLTRANSFERASE"/>
    <property type="match status" value="1"/>
</dbReference>
<gene>
    <name evidence="2" type="ORF">AWB77_02755</name>
</gene>
<dbReference type="GO" id="GO:0008757">
    <property type="term" value="F:S-adenosylmethionine-dependent methyltransferase activity"/>
    <property type="evidence" value="ECO:0007669"/>
    <property type="project" value="InterPro"/>
</dbReference>
<dbReference type="EMBL" id="FCNX02000006">
    <property type="protein sequence ID" value="SAK68592.1"/>
    <property type="molecule type" value="Genomic_DNA"/>
</dbReference>
<proteinExistence type="predicted"/>
<evidence type="ECO:0000259" key="1">
    <source>
        <dbReference type="Pfam" id="PF08241"/>
    </source>
</evidence>
<dbReference type="Gene3D" id="3.40.50.150">
    <property type="entry name" value="Vaccinia Virus protein VP39"/>
    <property type="match status" value="1"/>
</dbReference>
<keyword evidence="2" id="KW-0808">Transferase</keyword>
<dbReference type="InterPro" id="IPR013216">
    <property type="entry name" value="Methyltransf_11"/>
</dbReference>
<keyword evidence="3" id="KW-1185">Reference proteome</keyword>
<dbReference type="GO" id="GO:0032259">
    <property type="term" value="P:methylation"/>
    <property type="evidence" value="ECO:0007669"/>
    <property type="project" value="UniProtKB-KW"/>
</dbReference>
<dbReference type="Pfam" id="PF08241">
    <property type="entry name" value="Methyltransf_11"/>
    <property type="match status" value="1"/>
</dbReference>
<protein>
    <submittedName>
        <fullName evidence="2">Ubiquinone/menaquinone biosynthesis methyltransferase</fullName>
    </submittedName>
</protein>
<evidence type="ECO:0000313" key="2">
    <source>
        <dbReference type="EMBL" id="SAK68592.1"/>
    </source>
</evidence>
<feature type="domain" description="Methyltransferase type 11" evidence="1">
    <location>
        <begin position="64"/>
        <end position="157"/>
    </location>
</feature>
<dbReference type="STRING" id="1777138.AWB77_02755"/>
<comment type="caution">
    <text evidence="2">The sequence shown here is derived from an EMBL/GenBank/DDBJ whole genome shotgun (WGS) entry which is preliminary data.</text>
</comment>
<dbReference type="InterPro" id="IPR029063">
    <property type="entry name" value="SAM-dependent_MTases_sf"/>
</dbReference>
<dbReference type="AlphaFoldDB" id="A0A158BEU7"/>
<keyword evidence="2" id="KW-0489">Methyltransferase</keyword>
<accession>A0A158BEU7</accession>
<keyword evidence="2" id="KW-0830">Ubiquinone</keyword>
<evidence type="ECO:0000313" key="3">
    <source>
        <dbReference type="Proteomes" id="UP000054903"/>
    </source>
</evidence>
<name>A0A158BEU7_9BURK</name>